<evidence type="ECO:0000313" key="1">
    <source>
        <dbReference type="EMBL" id="GJS51148.1"/>
    </source>
</evidence>
<protein>
    <submittedName>
        <fullName evidence="1">Ribonuclease H-like domain-containing protein</fullName>
    </submittedName>
</protein>
<accession>A0ABQ4WE71</accession>
<sequence length="112" mass="12664">MTDLGELNYFLGIFADRTPIGLFLSQKKYALPALELCYMDPTLYRSLAEGSTLKRILRYVRGTVDFGLQLYVSATTSLVGFTDADWACFPSTQFVPQSAREELSLSLRYKVM</sequence>
<dbReference type="EMBL" id="BQNB010008565">
    <property type="protein sequence ID" value="GJS51148.1"/>
    <property type="molecule type" value="Genomic_DNA"/>
</dbReference>
<dbReference type="Proteomes" id="UP001151760">
    <property type="component" value="Unassembled WGS sequence"/>
</dbReference>
<gene>
    <name evidence="1" type="ORF">Tco_0624510</name>
</gene>
<reference evidence="1" key="1">
    <citation type="journal article" date="2022" name="Int. J. Mol. Sci.">
        <title>Draft Genome of Tanacetum Coccineum: Genomic Comparison of Closely Related Tanacetum-Family Plants.</title>
        <authorList>
            <person name="Yamashiro T."/>
            <person name="Shiraishi A."/>
            <person name="Nakayama K."/>
            <person name="Satake H."/>
        </authorList>
    </citation>
    <scope>NUCLEOTIDE SEQUENCE</scope>
</reference>
<proteinExistence type="predicted"/>
<comment type="caution">
    <text evidence="1">The sequence shown here is derived from an EMBL/GenBank/DDBJ whole genome shotgun (WGS) entry which is preliminary data.</text>
</comment>
<organism evidence="1 2">
    <name type="scientific">Tanacetum coccineum</name>
    <dbReference type="NCBI Taxonomy" id="301880"/>
    <lineage>
        <taxon>Eukaryota</taxon>
        <taxon>Viridiplantae</taxon>
        <taxon>Streptophyta</taxon>
        <taxon>Embryophyta</taxon>
        <taxon>Tracheophyta</taxon>
        <taxon>Spermatophyta</taxon>
        <taxon>Magnoliopsida</taxon>
        <taxon>eudicotyledons</taxon>
        <taxon>Gunneridae</taxon>
        <taxon>Pentapetalae</taxon>
        <taxon>asterids</taxon>
        <taxon>campanulids</taxon>
        <taxon>Asterales</taxon>
        <taxon>Asteraceae</taxon>
        <taxon>Asteroideae</taxon>
        <taxon>Anthemideae</taxon>
        <taxon>Anthemidinae</taxon>
        <taxon>Tanacetum</taxon>
    </lineage>
</organism>
<evidence type="ECO:0000313" key="2">
    <source>
        <dbReference type="Proteomes" id="UP001151760"/>
    </source>
</evidence>
<keyword evidence="2" id="KW-1185">Reference proteome</keyword>
<reference evidence="1" key="2">
    <citation type="submission" date="2022-01" db="EMBL/GenBank/DDBJ databases">
        <authorList>
            <person name="Yamashiro T."/>
            <person name="Shiraishi A."/>
            <person name="Satake H."/>
            <person name="Nakayama K."/>
        </authorList>
    </citation>
    <scope>NUCLEOTIDE SEQUENCE</scope>
</reference>
<name>A0ABQ4WE71_9ASTR</name>